<protein>
    <recommendedName>
        <fullName evidence="4">Glycosyltransferase RgtA/B/C/D-like domain-containing protein</fullName>
    </recommendedName>
</protein>
<feature type="transmembrane region" description="Helical" evidence="1">
    <location>
        <begin position="150"/>
        <end position="166"/>
    </location>
</feature>
<keyword evidence="1" id="KW-0812">Transmembrane</keyword>
<evidence type="ECO:0000256" key="1">
    <source>
        <dbReference type="SAM" id="Phobius"/>
    </source>
</evidence>
<dbReference type="EMBL" id="PFPR01000079">
    <property type="protein sequence ID" value="PJA01356.1"/>
    <property type="molecule type" value="Genomic_DNA"/>
</dbReference>
<feature type="transmembrane region" description="Helical" evidence="1">
    <location>
        <begin position="24"/>
        <end position="43"/>
    </location>
</feature>
<gene>
    <name evidence="2" type="ORF">COX74_03170</name>
</gene>
<feature type="transmembrane region" description="Helical" evidence="1">
    <location>
        <begin position="50"/>
        <end position="70"/>
    </location>
</feature>
<evidence type="ECO:0008006" key="4">
    <source>
        <dbReference type="Google" id="ProtNLM"/>
    </source>
</evidence>
<comment type="caution">
    <text evidence="2">The sequence shown here is derived from an EMBL/GenBank/DDBJ whole genome shotgun (WGS) entry which is preliminary data.</text>
</comment>
<accession>A0A2M7VHY7</accession>
<sequence>NNNSRKFYFLAILSSSIGVLFKEYGALGLISLCLLILASAYGWRKKIKEIITAGFLFALIPLLYNLIFYLKFNYSYLDWYFFNVDAHGQSYNLILLIKVLGWLYLAGWPIFFYGLWQEKKYFEKTRATVLAALLPASLAFLAWPALTQRVAFIIVPWLALISGFGLTKLKNNYLIAAILIIYIIINYSITPFLLDAINLPF</sequence>
<dbReference type="Proteomes" id="UP000229364">
    <property type="component" value="Unassembled WGS sequence"/>
</dbReference>
<feature type="non-terminal residue" evidence="2">
    <location>
        <position position="1"/>
    </location>
</feature>
<name>A0A2M7VHY7_9BACT</name>
<evidence type="ECO:0000313" key="2">
    <source>
        <dbReference type="EMBL" id="PJA01356.1"/>
    </source>
</evidence>
<evidence type="ECO:0000313" key="3">
    <source>
        <dbReference type="Proteomes" id="UP000229364"/>
    </source>
</evidence>
<reference evidence="3" key="1">
    <citation type="submission" date="2017-09" db="EMBL/GenBank/DDBJ databases">
        <title>Depth-based differentiation of microbial function through sediment-hosted aquifers and enrichment of novel symbionts in the deep terrestrial subsurface.</title>
        <authorList>
            <person name="Probst A.J."/>
            <person name="Ladd B."/>
            <person name="Jarett J.K."/>
            <person name="Geller-Mcgrath D.E."/>
            <person name="Sieber C.M.K."/>
            <person name="Emerson J.B."/>
            <person name="Anantharaman K."/>
            <person name="Thomas B.C."/>
            <person name="Malmstrom R."/>
            <person name="Stieglmeier M."/>
            <person name="Klingl A."/>
            <person name="Woyke T."/>
            <person name="Ryan C.M."/>
            <person name="Banfield J.F."/>
        </authorList>
    </citation>
    <scope>NUCLEOTIDE SEQUENCE [LARGE SCALE GENOMIC DNA]</scope>
</reference>
<feature type="transmembrane region" description="Helical" evidence="1">
    <location>
        <begin position="173"/>
        <end position="194"/>
    </location>
</feature>
<dbReference type="AlphaFoldDB" id="A0A2M7VHY7"/>
<proteinExistence type="predicted"/>
<keyword evidence="1" id="KW-0472">Membrane</keyword>
<organism evidence="2 3">
    <name type="scientific">bacterium (Candidatus Gribaldobacteria) CG_4_10_14_0_2_um_filter_41_16</name>
    <dbReference type="NCBI Taxonomy" id="2014265"/>
    <lineage>
        <taxon>Bacteria</taxon>
        <taxon>Candidatus Gribaldobacteria</taxon>
    </lineage>
</organism>
<feature type="transmembrane region" description="Helical" evidence="1">
    <location>
        <begin position="127"/>
        <end position="144"/>
    </location>
</feature>
<keyword evidence="1" id="KW-1133">Transmembrane helix</keyword>
<feature type="transmembrane region" description="Helical" evidence="1">
    <location>
        <begin position="90"/>
        <end position="115"/>
    </location>
</feature>